<dbReference type="PANTHER" id="PTHR47331">
    <property type="entry name" value="PHD-TYPE DOMAIN-CONTAINING PROTEIN"/>
    <property type="match status" value="1"/>
</dbReference>
<dbReference type="SUPFAM" id="SSF53098">
    <property type="entry name" value="Ribonuclease H-like"/>
    <property type="match status" value="1"/>
</dbReference>
<dbReference type="Proteomes" id="UP000801492">
    <property type="component" value="Unassembled WGS sequence"/>
</dbReference>
<comment type="caution">
    <text evidence="2">The sequence shown here is derived from an EMBL/GenBank/DDBJ whole genome shotgun (WGS) entry which is preliminary data.</text>
</comment>
<accession>A0A8K0D809</accession>
<evidence type="ECO:0000313" key="2">
    <source>
        <dbReference type="EMBL" id="KAF2898338.1"/>
    </source>
</evidence>
<dbReference type="PANTHER" id="PTHR47331:SF1">
    <property type="entry name" value="GAG-LIKE PROTEIN"/>
    <property type="match status" value="1"/>
</dbReference>
<evidence type="ECO:0000313" key="3">
    <source>
        <dbReference type="Proteomes" id="UP000801492"/>
    </source>
</evidence>
<dbReference type="PROSITE" id="PS50994">
    <property type="entry name" value="INTEGRASE"/>
    <property type="match status" value="1"/>
</dbReference>
<protein>
    <recommendedName>
        <fullName evidence="1">Integrase catalytic domain-containing protein</fullName>
    </recommendedName>
</protein>
<dbReference type="InterPro" id="IPR041588">
    <property type="entry name" value="Integrase_H2C2"/>
</dbReference>
<feature type="domain" description="Integrase catalytic" evidence="1">
    <location>
        <begin position="176"/>
        <end position="333"/>
    </location>
</feature>
<organism evidence="2 3">
    <name type="scientific">Ignelater luminosus</name>
    <name type="common">Cucubano</name>
    <name type="synonym">Pyrophorus luminosus</name>
    <dbReference type="NCBI Taxonomy" id="2038154"/>
    <lineage>
        <taxon>Eukaryota</taxon>
        <taxon>Metazoa</taxon>
        <taxon>Ecdysozoa</taxon>
        <taxon>Arthropoda</taxon>
        <taxon>Hexapoda</taxon>
        <taxon>Insecta</taxon>
        <taxon>Pterygota</taxon>
        <taxon>Neoptera</taxon>
        <taxon>Endopterygota</taxon>
        <taxon>Coleoptera</taxon>
        <taxon>Polyphaga</taxon>
        <taxon>Elateriformia</taxon>
        <taxon>Elateroidea</taxon>
        <taxon>Elateridae</taxon>
        <taxon>Agrypninae</taxon>
        <taxon>Pyrophorini</taxon>
        <taxon>Ignelater</taxon>
    </lineage>
</organism>
<sequence>MLKRVVASMLRYVNNSKLAGSHRKHASIQITQLQTALNVLIKLCQSEAFSQELRSLQSKQPLKTNSSILSLNPFLDEVGISRVGGRIQNSCYPFNKKFPVLLSKEHPLTKLIFKCYHEQLLHCSAQQLFAVIRESYWSISVRSRARSITHNCIKCFRASPRSHGPLMDDLSAKRLQAASPVCSRVGVDYAGPILIENRKFRGSKLIKTDICLFVCLVTKAIHLELVTSLTTDAFLVVLKRFIGRRDKPISMSSDNATNFRVAANELRELYTFLHSNENHISSFTSNEGVKWDLIVPKSPHQGGKWESGIKSVRTHLKRILGNTSLAMRITPHF</sequence>
<proteinExistence type="predicted"/>
<dbReference type="Gene3D" id="3.30.420.10">
    <property type="entry name" value="Ribonuclease H-like superfamily/Ribonuclease H"/>
    <property type="match status" value="1"/>
</dbReference>
<reference evidence="2" key="1">
    <citation type="submission" date="2019-08" db="EMBL/GenBank/DDBJ databases">
        <title>The genome of the North American firefly Photinus pyralis.</title>
        <authorList>
            <consortium name="Photinus pyralis genome working group"/>
            <person name="Fallon T.R."/>
            <person name="Sander Lower S.E."/>
            <person name="Weng J.-K."/>
        </authorList>
    </citation>
    <scope>NUCLEOTIDE SEQUENCE</scope>
    <source>
        <strain evidence="2">TRF0915ILg1</strain>
        <tissue evidence="2">Whole body</tissue>
    </source>
</reference>
<evidence type="ECO:0000259" key="1">
    <source>
        <dbReference type="PROSITE" id="PS50994"/>
    </source>
</evidence>
<dbReference type="Pfam" id="PF17921">
    <property type="entry name" value="Integrase_H2C2"/>
    <property type="match status" value="1"/>
</dbReference>
<dbReference type="OrthoDB" id="8061911at2759"/>
<dbReference type="GO" id="GO:0003676">
    <property type="term" value="F:nucleic acid binding"/>
    <property type="evidence" value="ECO:0007669"/>
    <property type="project" value="InterPro"/>
</dbReference>
<gene>
    <name evidence="2" type="ORF">ILUMI_07842</name>
</gene>
<dbReference type="EMBL" id="VTPC01003579">
    <property type="protein sequence ID" value="KAF2898338.1"/>
    <property type="molecule type" value="Genomic_DNA"/>
</dbReference>
<dbReference type="GO" id="GO:0015074">
    <property type="term" value="P:DNA integration"/>
    <property type="evidence" value="ECO:0007669"/>
    <property type="project" value="InterPro"/>
</dbReference>
<keyword evidence="3" id="KW-1185">Reference proteome</keyword>
<dbReference type="InterPro" id="IPR036397">
    <property type="entry name" value="RNaseH_sf"/>
</dbReference>
<dbReference type="InterPro" id="IPR001584">
    <property type="entry name" value="Integrase_cat-core"/>
</dbReference>
<dbReference type="InterPro" id="IPR012337">
    <property type="entry name" value="RNaseH-like_sf"/>
</dbReference>
<dbReference type="AlphaFoldDB" id="A0A8K0D809"/>
<name>A0A8K0D809_IGNLU</name>